<name>D5RSF5_9PROT</name>
<sequence length="110" mass="11590">MGVRQQEACLPRENRDTRARGLASPGCEYRNRPSLGCLNIPQSAPKLRAGCAAGRLCPAYGQGHGRGAATAPAPAPKRGRPRRAGWATRGAGHDNVASLSAPLALERRQP</sequence>
<comment type="caution">
    <text evidence="2">The sequence shown here is derived from an EMBL/GenBank/DDBJ whole genome shotgun (WGS) entry which is preliminary data.</text>
</comment>
<evidence type="ECO:0000313" key="2">
    <source>
        <dbReference type="EMBL" id="EFH09778.1"/>
    </source>
</evidence>
<dbReference type="AlphaFoldDB" id="D5RSF5"/>
<accession>D5RSF5</accession>
<dbReference type="EMBL" id="ADVL01000739">
    <property type="protein sequence ID" value="EFH09778.1"/>
    <property type="molecule type" value="Genomic_DNA"/>
</dbReference>
<protein>
    <submittedName>
        <fullName evidence="2">Uncharacterized protein</fullName>
    </submittedName>
</protein>
<reference evidence="2 3" key="1">
    <citation type="submission" date="2010-04" db="EMBL/GenBank/DDBJ databases">
        <authorList>
            <person name="Qin X."/>
            <person name="Bachman B."/>
            <person name="Battles P."/>
            <person name="Bell A."/>
            <person name="Bess C."/>
            <person name="Bickham C."/>
            <person name="Chaboub L."/>
            <person name="Chen D."/>
            <person name="Coyle M."/>
            <person name="Deiros D.R."/>
            <person name="Dinh H."/>
            <person name="Forbes L."/>
            <person name="Fowler G."/>
            <person name="Francisco L."/>
            <person name="Fu Q."/>
            <person name="Gubbala S."/>
            <person name="Hale W."/>
            <person name="Han Y."/>
            <person name="Hemphill L."/>
            <person name="Highlander S.K."/>
            <person name="Hirani K."/>
            <person name="Hogues M."/>
            <person name="Jackson L."/>
            <person name="Jakkamsetti A."/>
            <person name="Javaid M."/>
            <person name="Jiang H."/>
            <person name="Korchina V."/>
            <person name="Kovar C."/>
            <person name="Lara F."/>
            <person name="Lee S."/>
            <person name="Mata R."/>
            <person name="Mathew T."/>
            <person name="Moen C."/>
            <person name="Morales K."/>
            <person name="Munidasa M."/>
            <person name="Nazareth L."/>
            <person name="Ngo R."/>
            <person name="Nguyen L."/>
            <person name="Okwuonu G."/>
            <person name="Ongeri F."/>
            <person name="Patil S."/>
            <person name="Petrosino J."/>
            <person name="Pham C."/>
            <person name="Pham P."/>
            <person name="Pu L.-L."/>
            <person name="Puazo M."/>
            <person name="Raj R."/>
            <person name="Reid J."/>
            <person name="Rouhana J."/>
            <person name="Saada N."/>
            <person name="Shang Y."/>
            <person name="Simmons D."/>
            <person name="Thornton R."/>
            <person name="Warren J."/>
            <person name="Weissenberger G."/>
            <person name="Zhang J."/>
            <person name="Zhang L."/>
            <person name="Zhou C."/>
            <person name="Zhu D."/>
            <person name="Muzny D."/>
            <person name="Worley K."/>
            <person name="Gibbs R."/>
        </authorList>
    </citation>
    <scope>NUCLEOTIDE SEQUENCE [LARGE SCALE GENOMIC DNA]</scope>
    <source>
        <strain evidence="2 3">ATCC 49957</strain>
    </source>
</reference>
<feature type="compositionally biased region" description="Basic and acidic residues" evidence="1">
    <location>
        <begin position="10"/>
        <end position="19"/>
    </location>
</feature>
<feature type="region of interest" description="Disordered" evidence="1">
    <location>
        <begin position="62"/>
        <end position="110"/>
    </location>
</feature>
<dbReference type="Proteomes" id="UP000005324">
    <property type="component" value="Unassembled WGS sequence"/>
</dbReference>
<proteinExistence type="predicted"/>
<dbReference type="HOGENOM" id="CLU_2169154_0_0_5"/>
<evidence type="ECO:0000256" key="1">
    <source>
        <dbReference type="SAM" id="MobiDB-lite"/>
    </source>
</evidence>
<keyword evidence="3" id="KW-1185">Reference proteome</keyword>
<feature type="region of interest" description="Disordered" evidence="1">
    <location>
        <begin position="1"/>
        <end position="25"/>
    </location>
</feature>
<evidence type="ECO:0000313" key="3">
    <source>
        <dbReference type="Proteomes" id="UP000005324"/>
    </source>
</evidence>
<organism evidence="2 3">
    <name type="scientific">Pseudoroseomonas cervicalis ATCC 49957</name>
    <dbReference type="NCBI Taxonomy" id="525371"/>
    <lineage>
        <taxon>Bacteria</taxon>
        <taxon>Pseudomonadati</taxon>
        <taxon>Pseudomonadota</taxon>
        <taxon>Alphaproteobacteria</taxon>
        <taxon>Acetobacterales</taxon>
        <taxon>Roseomonadaceae</taxon>
        <taxon>Roseomonas</taxon>
    </lineage>
</organism>
<gene>
    <name evidence="2" type="ORF">HMPREF0731_4017</name>
</gene>